<organism evidence="1 2">
    <name type="scientific">Marinospirillum alkaliphilum DSM 21637</name>
    <dbReference type="NCBI Taxonomy" id="1122209"/>
    <lineage>
        <taxon>Bacteria</taxon>
        <taxon>Pseudomonadati</taxon>
        <taxon>Pseudomonadota</taxon>
        <taxon>Gammaproteobacteria</taxon>
        <taxon>Oceanospirillales</taxon>
        <taxon>Oceanospirillaceae</taxon>
        <taxon>Marinospirillum</taxon>
    </lineage>
</organism>
<dbReference type="AlphaFoldDB" id="A0A1K1UG22"/>
<reference evidence="1 2" key="1">
    <citation type="submission" date="2016-11" db="EMBL/GenBank/DDBJ databases">
        <authorList>
            <person name="Jaros S."/>
            <person name="Januszkiewicz K."/>
            <person name="Wedrychowicz H."/>
        </authorList>
    </citation>
    <scope>NUCLEOTIDE SEQUENCE [LARGE SCALE GENOMIC DNA]</scope>
    <source>
        <strain evidence="1 2">DSM 21637</strain>
    </source>
</reference>
<proteinExistence type="predicted"/>
<dbReference type="OrthoDB" id="6121234at2"/>
<evidence type="ECO:0008006" key="3">
    <source>
        <dbReference type="Google" id="ProtNLM"/>
    </source>
</evidence>
<dbReference type="InterPro" id="IPR021333">
    <property type="entry name" value="DUF2946"/>
</dbReference>
<dbReference type="EMBL" id="FPJW01000001">
    <property type="protein sequence ID" value="SFX11301.1"/>
    <property type="molecule type" value="Genomic_DNA"/>
</dbReference>
<dbReference type="RefSeq" id="WP_072324785.1">
    <property type="nucleotide sequence ID" value="NZ_FPJW01000001.1"/>
</dbReference>
<evidence type="ECO:0000313" key="1">
    <source>
        <dbReference type="EMBL" id="SFX11301.1"/>
    </source>
</evidence>
<dbReference type="Pfam" id="PF11162">
    <property type="entry name" value="DUF2946"/>
    <property type="match status" value="1"/>
</dbReference>
<dbReference type="STRING" id="1122209.SAMN02745752_00585"/>
<dbReference type="Proteomes" id="UP000182350">
    <property type="component" value="Unassembled WGS sequence"/>
</dbReference>
<protein>
    <recommendedName>
        <fullName evidence="3">DUF2946 domain-containing protein</fullName>
    </recommendedName>
</protein>
<accession>A0A1K1UG22</accession>
<keyword evidence="2" id="KW-1185">Reference proteome</keyword>
<evidence type="ECO:0000313" key="2">
    <source>
        <dbReference type="Proteomes" id="UP000182350"/>
    </source>
</evidence>
<sequence>MARKHPILNTLLLLLAFGVISQRVLLPFTMPPLVVHENGYVEICSWQSAGSQKLLFDADGNPVDSAQPVGHCPACSFGNPLFTTNLDVNTPIIATPTFPIGFTTPDIPRFTSLPPAPRAPPATA</sequence>
<name>A0A1K1UG22_9GAMM</name>
<gene>
    <name evidence="1" type="ORF">SAMN02745752_00585</name>
</gene>